<dbReference type="Gramene" id="Bo00452s190.1">
    <property type="protein sequence ID" value="Bo00452s190.1"/>
    <property type="gene ID" value="Bo00452s190"/>
</dbReference>
<dbReference type="AlphaFoldDB" id="A0A0D2ZPN2"/>
<dbReference type="EnsemblPlants" id="Bo00452s190.1">
    <property type="protein sequence ID" value="Bo00452s190.1"/>
    <property type="gene ID" value="Bo00452s190"/>
</dbReference>
<organism evidence="1 2">
    <name type="scientific">Brassica oleracea var. oleracea</name>
    <dbReference type="NCBI Taxonomy" id="109376"/>
    <lineage>
        <taxon>Eukaryota</taxon>
        <taxon>Viridiplantae</taxon>
        <taxon>Streptophyta</taxon>
        <taxon>Embryophyta</taxon>
        <taxon>Tracheophyta</taxon>
        <taxon>Spermatophyta</taxon>
        <taxon>Magnoliopsida</taxon>
        <taxon>eudicotyledons</taxon>
        <taxon>Gunneridae</taxon>
        <taxon>Pentapetalae</taxon>
        <taxon>rosids</taxon>
        <taxon>malvids</taxon>
        <taxon>Brassicales</taxon>
        <taxon>Brassicaceae</taxon>
        <taxon>Brassiceae</taxon>
        <taxon>Brassica</taxon>
    </lineage>
</organism>
<dbReference type="HOGENOM" id="CLU_017414_0_0_1"/>
<dbReference type="eggNOG" id="ENOG502T1N5">
    <property type="taxonomic scope" value="Eukaryota"/>
</dbReference>
<accession>A0A0D2ZPN2</accession>
<dbReference type="STRING" id="109376.A0A0D2ZPN2"/>
<protein>
    <submittedName>
        <fullName evidence="1">Uncharacterized protein</fullName>
    </submittedName>
</protein>
<dbReference type="Proteomes" id="UP000032141">
    <property type="component" value="Unassembled WGS sequence"/>
</dbReference>
<reference evidence="1" key="2">
    <citation type="submission" date="2015-06" db="UniProtKB">
        <authorList>
            <consortium name="EnsemblPlants"/>
        </authorList>
    </citation>
    <scope>IDENTIFICATION</scope>
</reference>
<evidence type="ECO:0000313" key="1">
    <source>
        <dbReference type="EnsemblPlants" id="Bo00452s190.1"/>
    </source>
</evidence>
<name>A0A0D2ZPN2_BRAOL</name>
<keyword evidence="2" id="KW-1185">Reference proteome</keyword>
<evidence type="ECO:0000313" key="2">
    <source>
        <dbReference type="Proteomes" id="UP000032141"/>
    </source>
</evidence>
<proteinExistence type="predicted"/>
<reference evidence="1" key="1">
    <citation type="journal article" date="2014" name="Genome Biol.">
        <title>Transcriptome and methylome profiling reveals relics of genome dominance in the mesopolyploid Brassica oleracea.</title>
        <authorList>
            <person name="Parkin I.A."/>
            <person name="Koh C."/>
            <person name="Tang H."/>
            <person name="Robinson S.J."/>
            <person name="Kagale S."/>
            <person name="Clarke W.E."/>
            <person name="Town C.D."/>
            <person name="Nixon J."/>
            <person name="Krishnakumar V."/>
            <person name="Bidwell S.L."/>
            <person name="Denoeud F."/>
            <person name="Belcram H."/>
            <person name="Links M.G."/>
            <person name="Just J."/>
            <person name="Clarke C."/>
            <person name="Bender T."/>
            <person name="Huebert T."/>
            <person name="Mason A.S."/>
            <person name="Pires J.C."/>
            <person name="Barker G."/>
            <person name="Moore J."/>
            <person name="Walley P.G."/>
            <person name="Manoli S."/>
            <person name="Batley J."/>
            <person name="Edwards D."/>
            <person name="Nelson M.N."/>
            <person name="Wang X."/>
            <person name="Paterson A.H."/>
            <person name="King G."/>
            <person name="Bancroft I."/>
            <person name="Chalhoub B."/>
            <person name="Sharpe A.G."/>
        </authorList>
    </citation>
    <scope>NUCLEOTIDE SEQUENCE [LARGE SCALE GENOMIC DNA]</scope>
    <source>
        <strain evidence="1">cv. TO1000</strain>
    </source>
</reference>
<sequence length="268" mass="30330">MEDFLELEDEAQPENLDQNLEKKLDDDQLTSGRDLGTSLKVGIDREPPYIIDQHPPYIIDRHATYTIDLHLTDCIDRHSPNDIDRHPSLDELQGYIIELEPVEEKEYKSEASHLAVTKHLRSPVCAEVAAGFHKRVKRIHDPMKFVVPCAVFEADFPDPPDKSMHLGSYNGVFDDHMYAVASQRGLRFRGDFDKGPTEAVSNDINKPASIDTTSSSSIDIHRVSERIEFKVYQNLCDGGTATRSDKSGGKIRRIGRREKGLRAVLSYQ</sequence>